<keyword evidence="2" id="KW-0145">Chemotaxis</keyword>
<accession>A0A7K1KMR5</accession>
<dbReference type="FunFam" id="1.10.287.950:FF:000001">
    <property type="entry name" value="Methyl-accepting chemotaxis sensory transducer"/>
    <property type="match status" value="1"/>
</dbReference>
<comment type="similarity">
    <text evidence="3">Belongs to the methyl-accepting chemotaxis (MCP) protein family.</text>
</comment>
<dbReference type="PANTHER" id="PTHR43531:SF11">
    <property type="entry name" value="METHYL-ACCEPTING CHEMOTAXIS PROTEIN 3"/>
    <property type="match status" value="1"/>
</dbReference>
<feature type="compositionally biased region" description="Basic and acidic residues" evidence="5">
    <location>
        <begin position="676"/>
        <end position="685"/>
    </location>
</feature>
<name>A0A7K1KMR5_9BACT</name>
<dbReference type="Pfam" id="PF00672">
    <property type="entry name" value="HAMP"/>
    <property type="match status" value="1"/>
</dbReference>
<evidence type="ECO:0000256" key="1">
    <source>
        <dbReference type="ARBA" id="ARBA00004370"/>
    </source>
</evidence>
<dbReference type="InterPro" id="IPR003660">
    <property type="entry name" value="HAMP_dom"/>
</dbReference>
<dbReference type="EMBL" id="WODC01000003">
    <property type="protein sequence ID" value="MUM77231.1"/>
    <property type="molecule type" value="Genomic_DNA"/>
</dbReference>
<protein>
    <submittedName>
        <fullName evidence="9">HAMP domain-containing protein</fullName>
    </submittedName>
</protein>
<comment type="subcellular location">
    <subcellularLocation>
        <location evidence="1">Membrane</location>
    </subcellularLocation>
</comment>
<dbReference type="Pfam" id="PF13682">
    <property type="entry name" value="CZB"/>
    <property type="match status" value="2"/>
</dbReference>
<dbReference type="GO" id="GO:0006935">
    <property type="term" value="P:chemotaxis"/>
    <property type="evidence" value="ECO:0007669"/>
    <property type="project" value="UniProtKB-KW"/>
</dbReference>
<feature type="transmembrane region" description="Helical" evidence="6">
    <location>
        <begin position="12"/>
        <end position="32"/>
    </location>
</feature>
<keyword evidence="4" id="KW-0807">Transducer</keyword>
<dbReference type="RefSeq" id="WP_155933165.1">
    <property type="nucleotide sequence ID" value="NZ_WODC01000003.1"/>
</dbReference>
<organism evidence="9 10">
    <name type="scientific">Pseudodesulfovibrio alkaliphilus</name>
    <dbReference type="NCBI Taxonomy" id="2661613"/>
    <lineage>
        <taxon>Bacteria</taxon>
        <taxon>Pseudomonadati</taxon>
        <taxon>Thermodesulfobacteriota</taxon>
        <taxon>Desulfovibrionia</taxon>
        <taxon>Desulfovibrionales</taxon>
        <taxon>Desulfovibrionaceae</taxon>
    </lineage>
</organism>
<dbReference type="InterPro" id="IPR051310">
    <property type="entry name" value="MCP_chemotaxis"/>
</dbReference>
<evidence type="ECO:0000256" key="3">
    <source>
        <dbReference type="ARBA" id="ARBA00029447"/>
    </source>
</evidence>
<dbReference type="SMART" id="SM00304">
    <property type="entry name" value="HAMP"/>
    <property type="match status" value="1"/>
</dbReference>
<comment type="caution">
    <text evidence="9">The sequence shown here is derived from an EMBL/GenBank/DDBJ whole genome shotgun (WGS) entry which is preliminary data.</text>
</comment>
<dbReference type="PANTHER" id="PTHR43531">
    <property type="entry name" value="PROTEIN ICFG"/>
    <property type="match status" value="1"/>
</dbReference>
<dbReference type="Gene3D" id="1.20.120.30">
    <property type="entry name" value="Aspartate receptor, ligand-binding domain"/>
    <property type="match status" value="2"/>
</dbReference>
<reference evidence="9 10" key="1">
    <citation type="submission" date="2019-11" db="EMBL/GenBank/DDBJ databases">
        <title>Pseudodesulfovibrio alkaliphilus, sp. nov., an alkaliphilic sulfate-reducing bacteria from mud volcano of Taman peninsula, Russia.</title>
        <authorList>
            <person name="Frolova A."/>
            <person name="Merkel A.Y."/>
            <person name="Slobodkin A.I."/>
        </authorList>
    </citation>
    <scope>NUCLEOTIDE SEQUENCE [LARGE SCALE GENOMIC DNA]</scope>
    <source>
        <strain evidence="9 10">F-1</strain>
    </source>
</reference>
<dbReference type="SUPFAM" id="SSF58104">
    <property type="entry name" value="Methyl-accepting chemotaxis protein (MCP) signaling domain"/>
    <property type="match status" value="1"/>
</dbReference>
<keyword evidence="6" id="KW-1133">Transmembrane helix</keyword>
<evidence type="ECO:0000256" key="4">
    <source>
        <dbReference type="PROSITE-ProRule" id="PRU00284"/>
    </source>
</evidence>
<evidence type="ECO:0000256" key="2">
    <source>
        <dbReference type="ARBA" id="ARBA00022500"/>
    </source>
</evidence>
<evidence type="ECO:0000259" key="8">
    <source>
        <dbReference type="PROSITE" id="PS50885"/>
    </source>
</evidence>
<dbReference type="Proteomes" id="UP000461162">
    <property type="component" value="Unassembled WGS sequence"/>
</dbReference>
<dbReference type="Pfam" id="PF00015">
    <property type="entry name" value="MCPsignal"/>
    <property type="match status" value="1"/>
</dbReference>
<dbReference type="GO" id="GO:0004888">
    <property type="term" value="F:transmembrane signaling receptor activity"/>
    <property type="evidence" value="ECO:0007669"/>
    <property type="project" value="TreeGrafter"/>
</dbReference>
<dbReference type="CDD" id="cd11386">
    <property type="entry name" value="MCP_signal"/>
    <property type="match status" value="1"/>
</dbReference>
<keyword evidence="10" id="KW-1185">Reference proteome</keyword>
<keyword evidence="6" id="KW-0812">Transmembrane</keyword>
<dbReference type="InterPro" id="IPR025991">
    <property type="entry name" value="Chemoreceptor_zinc-bind_dom"/>
</dbReference>
<dbReference type="GO" id="GO:0007165">
    <property type="term" value="P:signal transduction"/>
    <property type="evidence" value="ECO:0007669"/>
    <property type="project" value="UniProtKB-KW"/>
</dbReference>
<evidence type="ECO:0000256" key="6">
    <source>
        <dbReference type="SAM" id="Phobius"/>
    </source>
</evidence>
<proteinExistence type="inferred from homology"/>
<evidence type="ECO:0000313" key="9">
    <source>
        <dbReference type="EMBL" id="MUM77231.1"/>
    </source>
</evidence>
<gene>
    <name evidence="9" type="ORF">GKC30_06260</name>
</gene>
<dbReference type="Gene3D" id="1.10.287.950">
    <property type="entry name" value="Methyl-accepting chemotaxis protein"/>
    <property type="match status" value="1"/>
</dbReference>
<dbReference type="SMART" id="SM00283">
    <property type="entry name" value="MA"/>
    <property type="match status" value="1"/>
</dbReference>
<feature type="domain" description="Methyl-accepting transducer" evidence="7">
    <location>
        <begin position="395"/>
        <end position="610"/>
    </location>
</feature>
<dbReference type="GO" id="GO:0005886">
    <property type="term" value="C:plasma membrane"/>
    <property type="evidence" value="ECO:0007669"/>
    <property type="project" value="TreeGrafter"/>
</dbReference>
<feature type="region of interest" description="Disordered" evidence="5">
    <location>
        <begin position="634"/>
        <end position="685"/>
    </location>
</feature>
<evidence type="ECO:0000259" key="7">
    <source>
        <dbReference type="PROSITE" id="PS50111"/>
    </source>
</evidence>
<keyword evidence="6" id="KW-0472">Membrane</keyword>
<dbReference type="PROSITE" id="PS50111">
    <property type="entry name" value="CHEMOTAXIS_TRANSDUC_2"/>
    <property type="match status" value="1"/>
</dbReference>
<dbReference type="PROSITE" id="PS50885">
    <property type="entry name" value="HAMP"/>
    <property type="match status" value="1"/>
</dbReference>
<dbReference type="InterPro" id="IPR004089">
    <property type="entry name" value="MCPsignal_dom"/>
</dbReference>
<feature type="domain" description="HAMP" evidence="8">
    <location>
        <begin position="338"/>
        <end position="390"/>
    </location>
</feature>
<evidence type="ECO:0000313" key="10">
    <source>
        <dbReference type="Proteomes" id="UP000461162"/>
    </source>
</evidence>
<dbReference type="CDD" id="cd06225">
    <property type="entry name" value="HAMP"/>
    <property type="match status" value="1"/>
</dbReference>
<dbReference type="AlphaFoldDB" id="A0A7K1KMR5"/>
<evidence type="ECO:0000256" key="5">
    <source>
        <dbReference type="SAM" id="MobiDB-lite"/>
    </source>
</evidence>
<sequence length="685" mass="73823">MRWKDCKLCVKFGVGFGAILLLAVALGVWAALGINSIVHDAEEVIGGNELRGNFTEKVVDHLKWAEEVNELLTNTSVHTLNVQTDPRQCAFGQWYYSDARVRAERMVPAIKPLLAEIEAHHNALHASAIDIGRKYAPADVALGSYLREKKLDHLVWMSVIRDTLLNPNARTANVQTDPHACNLGVWLYAPDTERLMREDREFGDRTRSILAPHAALHESAIEINTLLAAGERNAALRYFRDTTAPLAEETLAAIDGLLGLLDSRQQGYEEAKDVYATVTLPELNQVQRLLSESVEIIARDIMTDEVMLMHADETRVGVVGFNVVAVALGVLLAWVIARGIIGPLRKGMEFAETVSTGDLRATVDISQNDEVGQLAGSLTDMAGQLNRVVGEVNSVAEGVSAGSEELSAAAQSLSQSVTEQAASIEQISASMEEMSAGVRSNTENARQTEAIASKAAQGATESGKAVVEAVDALKSIAERITIIQEIARQTNLLALNAAIEAARAGEHGKGFAVVAAEVRQLAERSGHAAEEIGELSGTSMQVADKAGRMLDELVPQIGKTAELIQEITASCVEQDKGVSEISTAITQLDKVIQGNASASEEMASTSEELSAQAQALAHSMTFFKVDQSAYKRQQTRVVTSRTRRPALPQSQQAKPSSAHRADRGGKPALASGVDLEMGHDEYERF</sequence>